<dbReference type="RefSeq" id="WP_101648643.1">
    <property type="nucleotide sequence ID" value="NZ_PGVE01000054.1"/>
</dbReference>
<dbReference type="InterPro" id="IPR029751">
    <property type="entry name" value="Ribosomal_L25_dom"/>
</dbReference>
<accession>A0A2N5HD81</accession>
<keyword evidence="1 5" id="KW-0699">rRNA-binding</keyword>
<protein>
    <recommendedName>
        <fullName evidence="5">Large ribosomal subunit protein bL25</fullName>
    </recommendedName>
    <alternativeName>
        <fullName evidence="5">General stress protein CTC</fullName>
    </alternativeName>
</protein>
<comment type="function">
    <text evidence="5">This is one of the proteins that binds to the 5S RNA in the ribosome where it forms part of the central protuberance.</text>
</comment>
<dbReference type="PANTHER" id="PTHR33284:SF1">
    <property type="entry name" value="RIBOSOMAL PROTEIN L25_GLN-TRNA SYNTHETASE, ANTI-CODON-BINDING DOMAIN-CONTAINING PROTEIN"/>
    <property type="match status" value="1"/>
</dbReference>
<keyword evidence="2 5" id="KW-0694">RNA-binding</keyword>
<comment type="caution">
    <text evidence="9">The sequence shown here is derived from an EMBL/GenBank/DDBJ whole genome shotgun (WGS) entry which is preliminary data.</text>
</comment>
<dbReference type="Pfam" id="PF14693">
    <property type="entry name" value="Ribosomal_TL5_C"/>
    <property type="match status" value="1"/>
</dbReference>
<evidence type="ECO:0000259" key="7">
    <source>
        <dbReference type="Pfam" id="PF01386"/>
    </source>
</evidence>
<keyword evidence="3 5" id="KW-0689">Ribosomal protein</keyword>
<evidence type="ECO:0000313" key="10">
    <source>
        <dbReference type="Proteomes" id="UP000234950"/>
    </source>
</evidence>
<dbReference type="InterPro" id="IPR020057">
    <property type="entry name" value="Ribosomal_bL25_b-dom"/>
</dbReference>
<gene>
    <name evidence="5" type="primary">rplY</name>
    <name evidence="5" type="synonym">ctc</name>
    <name evidence="9" type="ORF">CVD27_14620</name>
</gene>
<proteinExistence type="inferred from homology"/>
<dbReference type="InterPro" id="IPR020056">
    <property type="entry name" value="Rbsml_bL25/Gln-tRNA_synth_N"/>
</dbReference>
<evidence type="ECO:0000313" key="9">
    <source>
        <dbReference type="EMBL" id="PLS03476.1"/>
    </source>
</evidence>
<dbReference type="NCBIfam" id="NF004133">
    <property type="entry name" value="PRK05618.2-4"/>
    <property type="match status" value="1"/>
</dbReference>
<evidence type="ECO:0000256" key="6">
    <source>
        <dbReference type="SAM" id="MobiDB-lite"/>
    </source>
</evidence>
<evidence type="ECO:0000256" key="5">
    <source>
        <dbReference type="HAMAP-Rule" id="MF_01334"/>
    </source>
</evidence>
<dbReference type="Gene3D" id="2.40.240.10">
    <property type="entry name" value="Ribosomal Protein L25, Chain P"/>
    <property type="match status" value="1"/>
</dbReference>
<feature type="domain" description="Large ribosomal subunit protein bL25 L25" evidence="7">
    <location>
        <begin position="5"/>
        <end position="91"/>
    </location>
</feature>
<keyword evidence="10" id="KW-1185">Reference proteome</keyword>
<feature type="compositionally biased region" description="Basic and acidic residues" evidence="6">
    <location>
        <begin position="194"/>
        <end position="205"/>
    </location>
</feature>
<dbReference type="PANTHER" id="PTHR33284">
    <property type="entry name" value="RIBOSOMAL PROTEIN L25/GLN-TRNA SYNTHETASE, ANTI-CODON-BINDING DOMAIN-CONTAINING PROTEIN"/>
    <property type="match status" value="1"/>
</dbReference>
<dbReference type="Proteomes" id="UP000234950">
    <property type="component" value="Unassembled WGS sequence"/>
</dbReference>
<comment type="subunit">
    <text evidence="5">Part of the 50S ribosomal subunit; part of the 5S rRNA/L5/L18/L25 subcomplex. Contacts the 5S rRNA. Binds to the 5S rRNA independently of L5 and L18.</text>
</comment>
<dbReference type="NCBIfam" id="TIGR00731">
    <property type="entry name" value="bL25_bact_ctc"/>
    <property type="match status" value="1"/>
</dbReference>
<dbReference type="Gene3D" id="2.170.120.20">
    <property type="entry name" value="Ribosomal protein L25, beta domain"/>
    <property type="match status" value="1"/>
</dbReference>
<dbReference type="InterPro" id="IPR037121">
    <property type="entry name" value="Ribosomal_bL25_C"/>
</dbReference>
<dbReference type="InterPro" id="IPR020930">
    <property type="entry name" value="Ribosomal_uL5_bac-type"/>
</dbReference>
<dbReference type="AlphaFoldDB" id="A0A2N5HD81"/>
<dbReference type="GO" id="GO:0003735">
    <property type="term" value="F:structural constituent of ribosome"/>
    <property type="evidence" value="ECO:0007669"/>
    <property type="project" value="InterPro"/>
</dbReference>
<dbReference type="EMBL" id="PGVE01000054">
    <property type="protein sequence ID" value="PLS03476.1"/>
    <property type="molecule type" value="Genomic_DNA"/>
</dbReference>
<evidence type="ECO:0000256" key="1">
    <source>
        <dbReference type="ARBA" id="ARBA00022730"/>
    </source>
</evidence>
<reference evidence="9 10" key="1">
    <citation type="submission" date="2017-11" db="EMBL/GenBank/DDBJ databases">
        <title>Comparitive Functional Genomics of Dry Heat Resistant strains isolated from the Viking Spacecraft.</title>
        <authorList>
            <person name="Seuylemezian A."/>
            <person name="Cooper K."/>
            <person name="Vaishampayan P."/>
        </authorList>
    </citation>
    <scope>NUCLEOTIDE SEQUENCE [LARGE SCALE GENOMIC DNA]</scope>
    <source>
        <strain evidence="9 10">V32-6</strain>
    </source>
</reference>
<comment type="similarity">
    <text evidence="5">Belongs to the bacterial ribosomal protein bL25 family. CTC subfamily.</text>
</comment>
<dbReference type="OrthoDB" id="9790002at2"/>
<evidence type="ECO:0000259" key="8">
    <source>
        <dbReference type="Pfam" id="PF14693"/>
    </source>
</evidence>
<dbReference type="InterPro" id="IPR001021">
    <property type="entry name" value="Ribosomal_bL25_long"/>
</dbReference>
<feature type="domain" description="Large ribosomal subunit protein bL25 beta" evidence="8">
    <location>
        <begin position="99"/>
        <end position="182"/>
    </location>
</feature>
<evidence type="ECO:0000256" key="2">
    <source>
        <dbReference type="ARBA" id="ARBA00022884"/>
    </source>
</evidence>
<sequence>MSTVLQAKERTELRHSALKQLRNNGNIPAVVYGSKVESKPVSVSSADLTKTIRAVGRNGVISLDVDGFKHDVILSDYQQDSIKNEIIHVDFLAVDKSSKITVEVRLALVGDAIGVKDGGVLQQPIHQLSITATPDNIPQQIEVDITNLQVGETVLVGNIPSGGGFTINHEDDEVVASILPPKAEEEINSGEQQQEGHPDHEEGRETTPVTEE</sequence>
<dbReference type="InterPro" id="IPR011035">
    <property type="entry name" value="Ribosomal_bL25/Gln-tRNA_synth"/>
</dbReference>
<dbReference type="HAMAP" id="MF_01334">
    <property type="entry name" value="Ribosomal_bL25_CTC"/>
    <property type="match status" value="1"/>
</dbReference>
<evidence type="ECO:0000256" key="3">
    <source>
        <dbReference type="ARBA" id="ARBA00022980"/>
    </source>
</evidence>
<dbReference type="GO" id="GO:0008097">
    <property type="term" value="F:5S rRNA binding"/>
    <property type="evidence" value="ECO:0007669"/>
    <property type="project" value="InterPro"/>
</dbReference>
<feature type="region of interest" description="Disordered" evidence="6">
    <location>
        <begin position="180"/>
        <end position="212"/>
    </location>
</feature>
<dbReference type="SUPFAM" id="SSF50715">
    <property type="entry name" value="Ribosomal protein L25-like"/>
    <property type="match status" value="1"/>
</dbReference>
<name>A0A2N5HD81_9BACI</name>
<dbReference type="GO" id="GO:0022625">
    <property type="term" value="C:cytosolic large ribosomal subunit"/>
    <property type="evidence" value="ECO:0007669"/>
    <property type="project" value="TreeGrafter"/>
</dbReference>
<dbReference type="CDD" id="cd00495">
    <property type="entry name" value="Ribosomal_L25_TL5_CTC"/>
    <property type="match status" value="1"/>
</dbReference>
<organism evidence="9 10">
    <name type="scientific">Neobacillus cucumis</name>
    <dbReference type="NCBI Taxonomy" id="1740721"/>
    <lineage>
        <taxon>Bacteria</taxon>
        <taxon>Bacillati</taxon>
        <taxon>Bacillota</taxon>
        <taxon>Bacilli</taxon>
        <taxon>Bacillales</taxon>
        <taxon>Bacillaceae</taxon>
        <taxon>Neobacillus</taxon>
    </lineage>
</organism>
<evidence type="ECO:0000256" key="4">
    <source>
        <dbReference type="ARBA" id="ARBA00023274"/>
    </source>
</evidence>
<dbReference type="Pfam" id="PF01386">
    <property type="entry name" value="Ribosomal_L25p"/>
    <property type="match status" value="1"/>
</dbReference>
<dbReference type="GO" id="GO:0006412">
    <property type="term" value="P:translation"/>
    <property type="evidence" value="ECO:0007669"/>
    <property type="project" value="UniProtKB-UniRule"/>
</dbReference>
<keyword evidence="4 5" id="KW-0687">Ribonucleoprotein</keyword>